<sequence length="379" mass="43452">MSKLYNDSFIYCCTTKVIDIHSIDKTWLFELADLYFCPYCQCPKSKYEIIPRVHSKFCSNCLTDYTSKPDMMRCIKNCFICPLCSSSMGIKMMDHDSNGKSFEFSCQFCDYNYDTGVVYKPKSLHGIIEELKTDTFIRKCKQILKMADKTEELSERVRMNLKLSQLDKKEEAESLIDEFEIAQYPIGKILTLKKSIRCSTCRNLLLDYMESEPTINKFQIKFNAIDYLPTTSLTKLKSNVYLLHFVNPLDVKMSAKISSISQIVLSNFEFSLGASTSSFIKGIPSAYLSLNNSTAKSELILRKGDKLYNKIEDGEIEENLDRFIEVGVNWISIPIIIEDDSLKTVPIYVTLKTEQPPKGLERVINGLNAGYWNVLKVPK</sequence>
<protein>
    <recommendedName>
        <fullName evidence="12">Dynactin subunit 4</fullName>
    </recommendedName>
</protein>
<dbReference type="GO" id="GO:0001725">
    <property type="term" value="C:stress fiber"/>
    <property type="evidence" value="ECO:0007669"/>
    <property type="project" value="UniProtKB-SubCell"/>
</dbReference>
<comment type="caution">
    <text evidence="14">The sequence shown here is derived from an EMBL/GenBank/DDBJ whole genome shotgun (WGS) entry which is preliminary data.</text>
</comment>
<evidence type="ECO:0000256" key="8">
    <source>
        <dbReference type="ARBA" id="ARBA00022990"/>
    </source>
</evidence>
<dbReference type="AlphaFoldDB" id="A0A9W4XBL0"/>
<keyword evidence="15" id="KW-1185">Reference proteome</keyword>
<dbReference type="OrthoDB" id="283815at2759"/>
<accession>A0A9W4XBL0</accession>
<dbReference type="PANTHER" id="PTHR13034:SF2">
    <property type="entry name" value="DYNACTIN SUBUNIT 4"/>
    <property type="match status" value="1"/>
</dbReference>
<evidence type="ECO:0000256" key="3">
    <source>
        <dbReference type="ARBA" id="ARBA00004657"/>
    </source>
</evidence>
<keyword evidence="5" id="KW-1017">Isopeptide bond</keyword>
<keyword evidence="6" id="KW-0597">Phosphoprotein</keyword>
<gene>
    <name evidence="14" type="ORF">CANVERA_P0744</name>
</gene>
<keyword evidence="8" id="KW-0007">Acetylation</keyword>
<dbReference type="PANTHER" id="PTHR13034">
    <property type="entry name" value="DYNACTIN P62 SUBUNIT"/>
    <property type="match status" value="1"/>
</dbReference>
<evidence type="ECO:0000256" key="9">
    <source>
        <dbReference type="ARBA" id="ARBA00023054"/>
    </source>
</evidence>
<evidence type="ECO:0000256" key="4">
    <source>
        <dbReference type="ARBA" id="ARBA00022490"/>
    </source>
</evidence>
<dbReference type="Pfam" id="PF05502">
    <property type="entry name" value="Dynactin_p62"/>
    <property type="match status" value="2"/>
</dbReference>
<evidence type="ECO:0000256" key="11">
    <source>
        <dbReference type="ARBA" id="ARBA00034776"/>
    </source>
</evidence>
<evidence type="ECO:0000256" key="5">
    <source>
        <dbReference type="ARBA" id="ARBA00022499"/>
    </source>
</evidence>
<evidence type="ECO:0000256" key="10">
    <source>
        <dbReference type="ARBA" id="ARBA00023212"/>
    </source>
</evidence>
<evidence type="ECO:0000256" key="13">
    <source>
        <dbReference type="ARBA" id="ARBA00093507"/>
    </source>
</evidence>
<organism evidence="14 15">
    <name type="scientific">Candida verbasci</name>
    <dbReference type="NCBI Taxonomy" id="1227364"/>
    <lineage>
        <taxon>Eukaryota</taxon>
        <taxon>Fungi</taxon>
        <taxon>Dikarya</taxon>
        <taxon>Ascomycota</taxon>
        <taxon>Saccharomycotina</taxon>
        <taxon>Pichiomycetes</taxon>
        <taxon>Debaryomycetaceae</taxon>
        <taxon>Candida/Lodderomyces clade</taxon>
        <taxon>Candida</taxon>
    </lineage>
</organism>
<comment type="subunit">
    <text evidence="13">Subunit of dynactin, a multiprotein complex part of a tripartite complex with dynein and a adapter, such as BICDL1, BICD2 or HOOK3. The dynactin complex is built around ACTR1A/ACTB filament and consists of an actin-related filament composed of a shoulder domain, a pointed end and a barbed end. Its length is defined by its flexible shoulder domain. The soulder is composed of 2 DCTN1 subunits, 4 DCTN2 and 2 DCTN3. The 4 DCNT2 (via N-terminus) bind the ACTR1A filament and act as molecular rulers to determine the length. The pointed end is important for binding dynein-dynactin cargo adapters. Consists of 4 subunits: ACTR10, DCNT4, DCTN5 and DCTN6. The barbed end is composed of a CAPZA1:CAPZB heterodimers, which binds ACTR1A/ACTB filament and dynactin and stabilizes dynactin. Interacts with ATP7B, but not ATP7A, in a copper-dependent manner. Interacts with ANK2; this interaction is required for localization at costameres. Interacts with N4BP2L1.</text>
</comment>
<comment type="subcellular location">
    <subcellularLocation>
        <location evidence="1">Cytoplasm</location>
        <location evidence="1">Cytoskeleton</location>
        <location evidence="1">Microtubule organizing center</location>
        <location evidence="1">Centrosome</location>
    </subcellularLocation>
    <subcellularLocation>
        <location evidence="2">Cytoplasm</location>
        <location evidence="2">Cytoskeleton</location>
        <location evidence="2">Stress fiber</location>
    </subcellularLocation>
    <subcellularLocation>
        <location evidence="3">Cytoplasm</location>
        <location evidence="3">Myofibril</location>
    </subcellularLocation>
</comment>
<dbReference type="Proteomes" id="UP001152885">
    <property type="component" value="Unassembled WGS sequence"/>
</dbReference>
<keyword evidence="4" id="KW-0963">Cytoplasm</keyword>
<dbReference type="InterPro" id="IPR008603">
    <property type="entry name" value="DCTN4"/>
</dbReference>
<keyword evidence="7" id="KW-0832">Ubl conjugation</keyword>
<proteinExistence type="inferred from homology"/>
<evidence type="ECO:0000313" key="14">
    <source>
        <dbReference type="EMBL" id="CAI5756227.1"/>
    </source>
</evidence>
<evidence type="ECO:0000256" key="2">
    <source>
        <dbReference type="ARBA" id="ARBA00004529"/>
    </source>
</evidence>
<name>A0A9W4XBL0_9ASCO</name>
<dbReference type="EMBL" id="CANTUO010000001">
    <property type="protein sequence ID" value="CAI5756227.1"/>
    <property type="molecule type" value="Genomic_DNA"/>
</dbReference>
<reference evidence="14" key="1">
    <citation type="submission" date="2022-12" db="EMBL/GenBank/DDBJ databases">
        <authorList>
            <person name="Brejova B."/>
        </authorList>
    </citation>
    <scope>NUCLEOTIDE SEQUENCE</scope>
</reference>
<evidence type="ECO:0000313" key="15">
    <source>
        <dbReference type="Proteomes" id="UP001152885"/>
    </source>
</evidence>
<comment type="similarity">
    <text evidence="11">Belongs to the dynactin subunit 4 family.</text>
</comment>
<dbReference type="GO" id="GO:0005869">
    <property type="term" value="C:dynactin complex"/>
    <property type="evidence" value="ECO:0007669"/>
    <property type="project" value="InterPro"/>
</dbReference>
<evidence type="ECO:0000256" key="7">
    <source>
        <dbReference type="ARBA" id="ARBA00022843"/>
    </source>
</evidence>
<keyword evidence="9" id="KW-0175">Coiled coil</keyword>
<keyword evidence="10" id="KW-0206">Cytoskeleton</keyword>
<evidence type="ECO:0000256" key="6">
    <source>
        <dbReference type="ARBA" id="ARBA00022553"/>
    </source>
</evidence>
<evidence type="ECO:0000256" key="12">
    <source>
        <dbReference type="ARBA" id="ARBA00034864"/>
    </source>
</evidence>
<evidence type="ECO:0000256" key="1">
    <source>
        <dbReference type="ARBA" id="ARBA00004300"/>
    </source>
</evidence>